<dbReference type="SMART" id="SM00028">
    <property type="entry name" value="TPR"/>
    <property type="match status" value="5"/>
</dbReference>
<dbReference type="Pfam" id="PF12770">
    <property type="entry name" value="CHAT"/>
    <property type="match status" value="1"/>
</dbReference>
<proteinExistence type="predicted"/>
<dbReference type="SUPFAM" id="SSF81901">
    <property type="entry name" value="HCP-like"/>
    <property type="match status" value="1"/>
</dbReference>
<reference evidence="3" key="1">
    <citation type="submission" date="2023-03" db="EMBL/GenBank/DDBJ databases">
        <title>Massive genome expansion in bonnet fungi (Mycena s.s.) driven by repeated elements and novel gene families across ecological guilds.</title>
        <authorList>
            <consortium name="Lawrence Berkeley National Laboratory"/>
            <person name="Harder C.B."/>
            <person name="Miyauchi S."/>
            <person name="Viragh M."/>
            <person name="Kuo A."/>
            <person name="Thoen E."/>
            <person name="Andreopoulos B."/>
            <person name="Lu D."/>
            <person name="Skrede I."/>
            <person name="Drula E."/>
            <person name="Henrissat B."/>
            <person name="Morin E."/>
            <person name="Kohler A."/>
            <person name="Barry K."/>
            <person name="LaButti K."/>
            <person name="Morin E."/>
            <person name="Salamov A."/>
            <person name="Lipzen A."/>
            <person name="Mereny Z."/>
            <person name="Hegedus B."/>
            <person name="Baldrian P."/>
            <person name="Stursova M."/>
            <person name="Weitz H."/>
            <person name="Taylor A."/>
            <person name="Grigoriev I.V."/>
            <person name="Nagy L.G."/>
            <person name="Martin F."/>
            <person name="Kauserud H."/>
        </authorList>
    </citation>
    <scope>NUCLEOTIDE SEQUENCE</scope>
    <source>
        <strain evidence="3">9144</strain>
    </source>
</reference>
<gene>
    <name evidence="3" type="ORF">GGX14DRAFT_112421</name>
</gene>
<feature type="domain" description="CHAT" evidence="2">
    <location>
        <begin position="1269"/>
        <end position="1558"/>
    </location>
</feature>
<protein>
    <submittedName>
        <fullName evidence="3">CHAT domain-containing protein</fullName>
    </submittedName>
</protein>
<evidence type="ECO:0000256" key="1">
    <source>
        <dbReference type="SAM" id="MobiDB-lite"/>
    </source>
</evidence>
<dbReference type="EMBL" id="JARJCW010000033">
    <property type="protein sequence ID" value="KAJ7208666.1"/>
    <property type="molecule type" value="Genomic_DNA"/>
</dbReference>
<evidence type="ECO:0000259" key="2">
    <source>
        <dbReference type="Pfam" id="PF12770"/>
    </source>
</evidence>
<dbReference type="PANTHER" id="PTHR19959:SF119">
    <property type="entry name" value="FUNGAL LIPASE-LIKE DOMAIN-CONTAINING PROTEIN"/>
    <property type="match status" value="1"/>
</dbReference>
<dbReference type="Pfam" id="PF13374">
    <property type="entry name" value="TPR_10"/>
    <property type="match status" value="2"/>
</dbReference>
<comment type="caution">
    <text evidence="3">The sequence shown here is derived from an EMBL/GenBank/DDBJ whole genome shotgun (WGS) entry which is preliminary data.</text>
</comment>
<organism evidence="3 4">
    <name type="scientific">Mycena pura</name>
    <dbReference type="NCBI Taxonomy" id="153505"/>
    <lineage>
        <taxon>Eukaryota</taxon>
        <taxon>Fungi</taxon>
        <taxon>Dikarya</taxon>
        <taxon>Basidiomycota</taxon>
        <taxon>Agaricomycotina</taxon>
        <taxon>Agaricomycetes</taxon>
        <taxon>Agaricomycetidae</taxon>
        <taxon>Agaricales</taxon>
        <taxon>Marasmiineae</taxon>
        <taxon>Mycenaceae</taxon>
        <taxon>Mycena</taxon>
    </lineage>
</organism>
<keyword evidence="4" id="KW-1185">Reference proteome</keyword>
<dbReference type="InterPro" id="IPR011990">
    <property type="entry name" value="TPR-like_helical_dom_sf"/>
</dbReference>
<evidence type="ECO:0000313" key="3">
    <source>
        <dbReference type="EMBL" id="KAJ7208666.1"/>
    </source>
</evidence>
<evidence type="ECO:0000313" key="4">
    <source>
        <dbReference type="Proteomes" id="UP001219525"/>
    </source>
</evidence>
<name>A0AAD6VG73_9AGAR</name>
<dbReference type="InterPro" id="IPR019734">
    <property type="entry name" value="TPR_rpt"/>
</dbReference>
<accession>A0AAD6VG73</accession>
<dbReference type="PANTHER" id="PTHR19959">
    <property type="entry name" value="KINESIN LIGHT CHAIN"/>
    <property type="match status" value="1"/>
</dbReference>
<dbReference type="InterPro" id="IPR024983">
    <property type="entry name" value="CHAT_dom"/>
</dbReference>
<dbReference type="Proteomes" id="UP001219525">
    <property type="component" value="Unassembled WGS sequence"/>
</dbReference>
<feature type="region of interest" description="Disordered" evidence="1">
    <location>
        <begin position="1"/>
        <end position="30"/>
    </location>
</feature>
<dbReference type="Gene3D" id="1.25.40.10">
    <property type="entry name" value="Tetratricopeptide repeat domain"/>
    <property type="match status" value="4"/>
</dbReference>
<sequence length="1559" mass="173855">MTDTDHKAMSPEVVEAPPSKSTSVEADLEQKTREREVVLSLSSPNNDADLEGKAFGYFQKAHDCLRKCKSAADISSLNKSISLLAQAASTCPKVHPQYSECYNQFATALLVRFIYTGKAEDVQNAVNLRAGPVLGHPVEVNQSTAGHEKANTQDMIKNATMILTDFLHAHDQAMLKDAILLYQEALKLLPESHLQRWKMMWELSEGLLIQYHLTGNVTLLEEAIACLHEVQKIKPNYSICLCAALATGCKGPSAQSNMLMAMDLANQIAHRNAKALKMAQIGQASFRSFNMDLDLMKLEEAMKYFEEAESLLSWGHNRRAPLLNHLGASFGNYFELKGNIAVFKKSIEALRESVKLQNPTDPNRSTSLHNLATAVQKCYDLQRDPNDLEEAIRLHREALEIHAPPHPDRGHSLTHLADALQMRFTRERNLKDIDEAIQLHGEALEIHGIHHRDHSTSLNNLAAAVQTRFKHQGDPKDIDEAVELLRKAMEIRAAPHPKRDTALNNLAAALHARFHQHGNLKDIHDAIELQREAVKICPSHQDRSAYLSNLAKIVYTRFNHQGDRQDIEEAIELNRTALKIRTSSHPDHGTSLNDLANTIYTRFYHWGDPKDIDEAIQLHKVALKICGTSDQPVWLSDLASALHTRFNQQGNPEDLNESLKLHRQALEICPACHPERSMVLGNFAIAIGTHCDQQGDPRDTDKVIQMLKEALENRPALHSKQSSLLKNLADAVRERFLQHGDPKDLDESIRLHREALEIRAAPHPDRSRSLKSLGTTILTRFRQRGDQRDIDEAIQLHREALDMCAPSYPSRSMLLNALGNAFYIRAVERGDQTDLDEAIQLYAQALEICAAPHPAHSQSLSSLATAIQTRYMKLRDPKDIDEAIKLYKQAMDIHSAPHPDYNGYLNGLAFSFYARFEQNKDPKDIDKAVQLHRELRMISPVSHPDRCTWLANFGRILHVAYSYQPNEKTLDEAISVLQEASTYPFASPVSRFDASSAWAAIAAAHGHDSGLVAYHTCISLLPQLAAFHLDLKSRQNILTRNTTLASTSAMYAIGLEQNNVAVEFLEAGRSIFWAQALNLRIPLDHLAKADPQLANRLSELSKQLEQASFRDISRDLLTDTQRHAMAIEAEATRCRKLNEDWEKTIEAVQKLPDFKDFTRIKSIASLRRAAVTGPIIIFLASKSTCAALIVTSSEEVQHVALPGMILLAVKLYSELLNALTTGTVDIMTFLDSRGHNDRSSDQSDLEVRLFGSRDSHVKYVSPDEAFRQILAEIWKTIVKPVFDVLGLKKSARPPRLWWCPTGPFAFLPIHAAGIYDEQETDCVSDYVISSYTPTLAALLDPPTHTTVPFKMIAVIEPNAPNCSPLPGTAAELATIANRVPDQVLTSLQSPTGLEVARNLRQSSIVHFACHGVQDSRNPLDSGLMLSDGRLNVSEIMRRSDTDNMEAVQKGMSLAFLSACETAKGDDATPDEAMHLVASLLFAGFRGAVATMWTMADADGPKIADSFYEHLFKDCDLNSTPPIVPDLTKAAEALHLAVCKLRKEPGMSFRRWVPFVHYGL</sequence>
<dbReference type="SUPFAM" id="SSF48452">
    <property type="entry name" value="TPR-like"/>
    <property type="match status" value="2"/>
</dbReference>